<dbReference type="AlphaFoldDB" id="A0A8I6WKN8"/>
<proteinExistence type="predicted"/>
<dbReference type="PANTHER" id="PTHR31325">
    <property type="entry name" value="OS01G0798800 PROTEIN-RELATED"/>
    <property type="match status" value="1"/>
</dbReference>
<dbReference type="EnsemblPlants" id="HORVU.MOREX.r3.2HG0157320.1">
    <property type="protein sequence ID" value="HORVU.MOREX.r3.2HG0157320.1.CDS1"/>
    <property type="gene ID" value="HORVU.MOREX.r3.2HG0157320"/>
</dbReference>
<feature type="transmembrane region" description="Helical" evidence="1">
    <location>
        <begin position="143"/>
        <end position="163"/>
    </location>
</feature>
<keyword evidence="1" id="KW-1133">Transmembrane helix</keyword>
<organism evidence="3 4">
    <name type="scientific">Hordeum vulgare subsp. vulgare</name>
    <name type="common">Domesticated barley</name>
    <dbReference type="NCBI Taxonomy" id="112509"/>
    <lineage>
        <taxon>Eukaryota</taxon>
        <taxon>Viridiplantae</taxon>
        <taxon>Streptophyta</taxon>
        <taxon>Embryophyta</taxon>
        <taxon>Tracheophyta</taxon>
        <taxon>Spermatophyta</taxon>
        <taxon>Magnoliopsida</taxon>
        <taxon>Liliopsida</taxon>
        <taxon>Poales</taxon>
        <taxon>Poaceae</taxon>
        <taxon>BOP clade</taxon>
        <taxon>Pooideae</taxon>
        <taxon>Triticodae</taxon>
        <taxon>Triticeae</taxon>
        <taxon>Hordeinae</taxon>
        <taxon>Hordeum</taxon>
    </lineage>
</organism>
<dbReference type="Pfam" id="PF13968">
    <property type="entry name" value="DUF4220"/>
    <property type="match status" value="1"/>
</dbReference>
<reference evidence="3" key="2">
    <citation type="submission" date="2020-10" db="EMBL/GenBank/DDBJ databases">
        <authorList>
            <person name="Scholz U."/>
            <person name="Mascher M."/>
            <person name="Fiebig A."/>
        </authorList>
    </citation>
    <scope>NUCLEOTIDE SEQUENCE [LARGE SCALE GENOMIC DNA]</scope>
    <source>
        <strain evidence="3">cv. Morex</strain>
    </source>
</reference>
<dbReference type="Gramene" id="HORVU.MOREX.r3.2HG0157320.1">
    <property type="protein sequence ID" value="HORVU.MOREX.r3.2HG0157320.1.CDS1"/>
    <property type="gene ID" value="HORVU.MOREX.r3.2HG0157320"/>
</dbReference>
<keyword evidence="1" id="KW-0472">Membrane</keyword>
<dbReference type="Pfam" id="PF04578">
    <property type="entry name" value="DUF594"/>
    <property type="match status" value="1"/>
</dbReference>
<dbReference type="Gramene" id="HORVU.MOREX.r2.2HG0129630.1">
    <property type="protein sequence ID" value="HORVU.MOREX.r2.2HG0129630.1.CDS.1"/>
    <property type="gene ID" value="HORVU.MOREX.r2.2HG0129630"/>
</dbReference>
<feature type="transmembrane region" description="Helical" evidence="1">
    <location>
        <begin position="370"/>
        <end position="392"/>
    </location>
</feature>
<feature type="transmembrane region" description="Helical" evidence="1">
    <location>
        <begin position="17"/>
        <end position="36"/>
    </location>
</feature>
<feature type="domain" description="DUF4220" evidence="2">
    <location>
        <begin position="51"/>
        <end position="435"/>
    </location>
</feature>
<evidence type="ECO:0000313" key="3">
    <source>
        <dbReference type="EnsemblPlants" id="HORVU.MOREX.r3.2HG0157320.1.CDS1"/>
    </source>
</evidence>
<reference evidence="3" key="3">
    <citation type="submission" date="2022-01" db="UniProtKB">
        <authorList>
            <consortium name="EnsemblPlants"/>
        </authorList>
    </citation>
    <scope>IDENTIFICATION</scope>
    <source>
        <strain evidence="3">subsp. vulgare</strain>
    </source>
</reference>
<accession>A0A8I6WKN8</accession>
<name>A0A8I6WKN8_HORVV</name>
<keyword evidence="1" id="KW-0812">Transmembrane</keyword>
<sequence length="804" mass="89822">MGGFTPPIPQDDSNWEIRVAVLLSLFLQMILIFVGPVRKRSSSPVPRFLVWACYLLADWVADLALGLLLNNMGNIGGSQSSSSSTVSQHATGLKRGPAAGTATNADAGNSSPIIFAFWTPFLLLHLGGPDTITAYSLEDNELWLRHLIGLLFELFSASVIFFCSLKGNPMIPATVLMFVVGIIKYGERTYSLYSGSVDGFRENILDPPDPGPNYAKLMTEFDAKEKAGLVVEILFAGDDEEAKKALADLEDGEAARLVNNRTKSLEAQAFDFFLIFRRLFVNLILSYKERKISQAYFLDREDVTNSPAKAFQVIEVELNFIYDMVYTKAPVAHSKAGCVLRFLASACLVSSLLIFFFHRDKGSLMRVDIAITYALLLGGIALDGVALAMLLSSHRMLVFLEKTRWLAWISRSVRSVRPQLRRWSERTSQLNLVSYCLGKPDRSSSGLRGCLGGPRMVRALAWFAERLHVREIFDDFFFIRRESLCCRQGLVQEKGPLLDFVFRTLKDRAIKAKTIKDTTEACSCRGEGVLKDHHEQIMEKLNINIATPEAEVIPIISNNKDNDKMEKKEATQAAGAKEEEAIGKSKEDKVKEKLDLLSGSVSRDREFDESLLLWHIATDLCCYPIEDTAPTKNTSDMEPIAKTLSEYMLYLLIKQPEMLSATAGIGLLRYRDTCAEAKRFFESAAAWDPKHEDARRMLLTVNTTQKPSVVKGDRCKSVLFDAVILAKVLRELGHDLMWEVVAGVWGEMLTYAAGKCRGSTHVRQLSRGGELITMVWFLMAHMGLGDMYRIHEGDAKAKLIVRGQ</sequence>
<keyword evidence="4" id="KW-1185">Reference proteome</keyword>
<reference evidence="4" key="1">
    <citation type="journal article" date="2012" name="Nature">
        <title>A physical, genetic and functional sequence assembly of the barley genome.</title>
        <authorList>
            <consortium name="The International Barley Genome Sequencing Consortium"/>
            <person name="Mayer K.F."/>
            <person name="Waugh R."/>
            <person name="Brown J.W."/>
            <person name="Schulman A."/>
            <person name="Langridge P."/>
            <person name="Platzer M."/>
            <person name="Fincher G.B."/>
            <person name="Muehlbauer G.J."/>
            <person name="Sato K."/>
            <person name="Close T.J."/>
            <person name="Wise R.P."/>
            <person name="Stein N."/>
        </authorList>
    </citation>
    <scope>NUCLEOTIDE SEQUENCE [LARGE SCALE GENOMIC DNA]</scope>
    <source>
        <strain evidence="4">cv. Morex</strain>
    </source>
</reference>
<dbReference type="InterPro" id="IPR025315">
    <property type="entry name" value="DUF4220"/>
</dbReference>
<evidence type="ECO:0000259" key="2">
    <source>
        <dbReference type="Pfam" id="PF13968"/>
    </source>
</evidence>
<protein>
    <recommendedName>
        <fullName evidence="2">DUF4220 domain-containing protein</fullName>
    </recommendedName>
</protein>
<dbReference type="Proteomes" id="UP000011116">
    <property type="component" value="Chromosome 2H"/>
</dbReference>
<dbReference type="InterPro" id="IPR007658">
    <property type="entry name" value="DUF594"/>
</dbReference>
<evidence type="ECO:0000256" key="1">
    <source>
        <dbReference type="SAM" id="Phobius"/>
    </source>
</evidence>
<feature type="transmembrane region" description="Helical" evidence="1">
    <location>
        <begin position="338"/>
        <end position="358"/>
    </location>
</feature>
<evidence type="ECO:0000313" key="4">
    <source>
        <dbReference type="Proteomes" id="UP000011116"/>
    </source>
</evidence>